<gene>
    <name evidence="2" type="ORF">ACFSW4_02780</name>
</gene>
<proteinExistence type="predicted"/>
<dbReference type="Pfam" id="PF14542">
    <property type="entry name" value="Acetyltransf_CG"/>
    <property type="match status" value="1"/>
</dbReference>
<evidence type="ECO:0000313" key="2">
    <source>
        <dbReference type="EMBL" id="MFD2637799.1"/>
    </source>
</evidence>
<accession>A0ABW5Q7I8</accession>
<name>A0ABW5Q7I8_9BACI</name>
<dbReference type="PANTHER" id="PTHR31435">
    <property type="entry name" value="PROTEIN NATD1"/>
    <property type="match status" value="1"/>
</dbReference>
<keyword evidence="2" id="KW-0808">Transferase</keyword>
<evidence type="ECO:0000313" key="3">
    <source>
        <dbReference type="Proteomes" id="UP001597452"/>
    </source>
</evidence>
<protein>
    <submittedName>
        <fullName evidence="2">GNAT family N-acetyltransferase</fullName>
        <ecNumber evidence="2">2.3.1.-</ecNumber>
    </submittedName>
</protein>
<dbReference type="Proteomes" id="UP001597452">
    <property type="component" value="Unassembled WGS sequence"/>
</dbReference>
<dbReference type="InterPro" id="IPR016181">
    <property type="entry name" value="Acyl_CoA_acyltransferase"/>
</dbReference>
<reference evidence="3" key="1">
    <citation type="journal article" date="2019" name="Int. J. Syst. Evol. Microbiol.">
        <title>The Global Catalogue of Microorganisms (GCM) 10K type strain sequencing project: providing services to taxonomists for standard genome sequencing and annotation.</title>
        <authorList>
            <consortium name="The Broad Institute Genomics Platform"/>
            <consortium name="The Broad Institute Genome Sequencing Center for Infectious Disease"/>
            <person name="Wu L."/>
            <person name="Ma J."/>
        </authorList>
    </citation>
    <scope>NUCLEOTIDE SEQUENCE [LARGE SCALE GENOMIC DNA]</scope>
    <source>
        <strain evidence="3">TISTR 1571</strain>
    </source>
</reference>
<dbReference type="InterPro" id="IPR045057">
    <property type="entry name" value="Gcn5-rel_NAT"/>
</dbReference>
<evidence type="ECO:0000259" key="1">
    <source>
        <dbReference type="PROSITE" id="PS51729"/>
    </source>
</evidence>
<dbReference type="GO" id="GO:0016746">
    <property type="term" value="F:acyltransferase activity"/>
    <property type="evidence" value="ECO:0007669"/>
    <property type="project" value="UniProtKB-KW"/>
</dbReference>
<dbReference type="InterPro" id="IPR031165">
    <property type="entry name" value="GNAT_YJDJ"/>
</dbReference>
<dbReference type="EC" id="2.3.1.-" evidence="2"/>
<keyword evidence="2" id="KW-0012">Acyltransferase</keyword>
<dbReference type="Gene3D" id="3.40.630.30">
    <property type="match status" value="1"/>
</dbReference>
<sequence>MDIKRDDQGFYVGTADSKDAMITFEDKGNQTIDIDHTEVSEKLRGTGMAGKLVKAVVEYARENDLKVTASCPYAKKKLSSKEEYQDVYVGE</sequence>
<keyword evidence="3" id="KW-1185">Reference proteome</keyword>
<dbReference type="RefSeq" id="WP_377327315.1">
    <property type="nucleotide sequence ID" value="NZ_JBHUMZ010000011.1"/>
</dbReference>
<dbReference type="PROSITE" id="PS51729">
    <property type="entry name" value="GNAT_YJDJ"/>
    <property type="match status" value="1"/>
</dbReference>
<feature type="domain" description="N-acetyltransferase" evidence="1">
    <location>
        <begin position="2"/>
        <end position="89"/>
    </location>
</feature>
<comment type="caution">
    <text evidence="2">The sequence shown here is derived from an EMBL/GenBank/DDBJ whole genome shotgun (WGS) entry which is preliminary data.</text>
</comment>
<dbReference type="EMBL" id="JBHUMZ010000011">
    <property type="protein sequence ID" value="MFD2637799.1"/>
    <property type="molecule type" value="Genomic_DNA"/>
</dbReference>
<dbReference type="PANTHER" id="PTHR31435:SF10">
    <property type="entry name" value="BSR4717 PROTEIN"/>
    <property type="match status" value="1"/>
</dbReference>
<organism evidence="2 3">
    <name type="scientific">Piscibacillus salipiscarius</name>
    <dbReference type="NCBI Taxonomy" id="299480"/>
    <lineage>
        <taxon>Bacteria</taxon>
        <taxon>Bacillati</taxon>
        <taxon>Bacillota</taxon>
        <taxon>Bacilli</taxon>
        <taxon>Bacillales</taxon>
        <taxon>Bacillaceae</taxon>
        <taxon>Piscibacillus</taxon>
    </lineage>
</organism>
<dbReference type="SUPFAM" id="SSF55729">
    <property type="entry name" value="Acyl-CoA N-acyltransferases (Nat)"/>
    <property type="match status" value="1"/>
</dbReference>